<proteinExistence type="predicted"/>
<organism evidence="3 4">
    <name type="scientific">Portunus trituberculatus</name>
    <name type="common">Swimming crab</name>
    <name type="synonym">Neptunus trituberculatus</name>
    <dbReference type="NCBI Taxonomy" id="210409"/>
    <lineage>
        <taxon>Eukaryota</taxon>
        <taxon>Metazoa</taxon>
        <taxon>Ecdysozoa</taxon>
        <taxon>Arthropoda</taxon>
        <taxon>Crustacea</taxon>
        <taxon>Multicrustacea</taxon>
        <taxon>Malacostraca</taxon>
        <taxon>Eumalacostraca</taxon>
        <taxon>Eucarida</taxon>
        <taxon>Decapoda</taxon>
        <taxon>Pleocyemata</taxon>
        <taxon>Brachyura</taxon>
        <taxon>Eubrachyura</taxon>
        <taxon>Portunoidea</taxon>
        <taxon>Portunidae</taxon>
        <taxon>Portuninae</taxon>
        <taxon>Portunus</taxon>
    </lineage>
</organism>
<feature type="domain" description="MIF4G" evidence="2">
    <location>
        <begin position="29"/>
        <end position="195"/>
    </location>
</feature>
<dbReference type="InterPro" id="IPR003890">
    <property type="entry name" value="MIF4G-like_typ-3"/>
</dbReference>
<dbReference type="SUPFAM" id="SSF48371">
    <property type="entry name" value="ARM repeat"/>
    <property type="match status" value="1"/>
</dbReference>
<feature type="region of interest" description="Disordered" evidence="1">
    <location>
        <begin position="1"/>
        <end position="20"/>
    </location>
</feature>
<dbReference type="Pfam" id="PF02854">
    <property type="entry name" value="MIF4G"/>
    <property type="match status" value="1"/>
</dbReference>
<dbReference type="GO" id="GO:0000184">
    <property type="term" value="P:nuclear-transcribed mRNA catabolic process, nonsense-mediated decay"/>
    <property type="evidence" value="ECO:0007669"/>
    <property type="project" value="TreeGrafter"/>
</dbReference>
<sequence>MSRRKFDEMSEYDSGSARKRRRTDAVEIEDRLESLIIRVGEKSTSSLESNLEGLASVLEADINNYKGKILKILSDCAVKMPEKTTIYTTLVGLLNAKNYNFGGEVRWSACHCGGGCSGVRSDTYVYAVLSCLPWVGRELYEKKEQDLERLLKHIEIYVRKRSRKHMPGLRVWRSDRPHPQEEYLDCLWAQICKLRSDNWQEKHIARPYVAFDSILCEALQHNIPQITLPPHHSDNTYTFPWVVFRLFDYTDCPEGPVLPGAHSIERYLIEEHLHNIIKEYHLERKQW</sequence>
<dbReference type="SMART" id="SM00543">
    <property type="entry name" value="MIF4G"/>
    <property type="match status" value="1"/>
</dbReference>
<dbReference type="Proteomes" id="UP000324222">
    <property type="component" value="Unassembled WGS sequence"/>
</dbReference>
<name>A0A5B7EAX9_PORTR</name>
<comment type="caution">
    <text evidence="3">The sequence shown here is derived from an EMBL/GenBank/DDBJ whole genome shotgun (WGS) entry which is preliminary data.</text>
</comment>
<dbReference type="GO" id="GO:0003729">
    <property type="term" value="F:mRNA binding"/>
    <property type="evidence" value="ECO:0007669"/>
    <property type="project" value="TreeGrafter"/>
</dbReference>
<dbReference type="GO" id="GO:0006406">
    <property type="term" value="P:mRNA export from nucleus"/>
    <property type="evidence" value="ECO:0007669"/>
    <property type="project" value="InterPro"/>
</dbReference>
<evidence type="ECO:0000259" key="2">
    <source>
        <dbReference type="SMART" id="SM00543"/>
    </source>
</evidence>
<evidence type="ECO:0000313" key="3">
    <source>
        <dbReference type="EMBL" id="MPC30527.1"/>
    </source>
</evidence>
<accession>A0A5B7EAX9</accession>
<dbReference type="PANTHER" id="PTHR12412">
    <property type="entry name" value="CAP BINDING PROTEIN"/>
    <property type="match status" value="1"/>
</dbReference>
<dbReference type="EMBL" id="VSRR010002271">
    <property type="protein sequence ID" value="MPC30527.1"/>
    <property type="molecule type" value="Genomic_DNA"/>
</dbReference>
<dbReference type="AlphaFoldDB" id="A0A5B7EAX9"/>
<gene>
    <name evidence="3" type="primary">Cbp80_1</name>
    <name evidence="3" type="ORF">E2C01_023793</name>
</gene>
<keyword evidence="4" id="KW-1185">Reference proteome</keyword>
<evidence type="ECO:0000256" key="1">
    <source>
        <dbReference type="SAM" id="MobiDB-lite"/>
    </source>
</evidence>
<dbReference type="PANTHER" id="PTHR12412:SF2">
    <property type="entry name" value="NUCLEAR CAP-BINDING PROTEIN SUBUNIT 1"/>
    <property type="match status" value="1"/>
</dbReference>
<protein>
    <submittedName>
        <fullName evidence="3">Nuclear cap-binding protein subunit 1</fullName>
    </submittedName>
</protein>
<evidence type="ECO:0000313" key="4">
    <source>
        <dbReference type="Proteomes" id="UP000324222"/>
    </source>
</evidence>
<dbReference type="Gene3D" id="1.25.40.180">
    <property type="match status" value="3"/>
</dbReference>
<reference evidence="3 4" key="1">
    <citation type="submission" date="2019-05" db="EMBL/GenBank/DDBJ databases">
        <title>Another draft genome of Portunus trituberculatus and its Hox gene families provides insights of decapod evolution.</title>
        <authorList>
            <person name="Jeong J.-H."/>
            <person name="Song I."/>
            <person name="Kim S."/>
            <person name="Choi T."/>
            <person name="Kim D."/>
            <person name="Ryu S."/>
            <person name="Kim W."/>
        </authorList>
    </citation>
    <scope>NUCLEOTIDE SEQUENCE [LARGE SCALE GENOMIC DNA]</scope>
    <source>
        <tissue evidence="3">Muscle</tissue>
    </source>
</reference>
<dbReference type="GO" id="GO:0005846">
    <property type="term" value="C:nuclear cap binding complex"/>
    <property type="evidence" value="ECO:0007669"/>
    <property type="project" value="InterPro"/>
</dbReference>
<dbReference type="InterPro" id="IPR016024">
    <property type="entry name" value="ARM-type_fold"/>
</dbReference>
<dbReference type="OrthoDB" id="10252707at2759"/>
<dbReference type="GO" id="GO:0000339">
    <property type="term" value="F:RNA cap binding"/>
    <property type="evidence" value="ECO:0007669"/>
    <property type="project" value="InterPro"/>
</dbReference>
<dbReference type="InterPro" id="IPR027159">
    <property type="entry name" value="CBP80"/>
</dbReference>
<dbReference type="GO" id="GO:0005634">
    <property type="term" value="C:nucleus"/>
    <property type="evidence" value="ECO:0007669"/>
    <property type="project" value="TreeGrafter"/>
</dbReference>